<dbReference type="EMBL" id="JAAGWQ010000199">
    <property type="protein sequence ID" value="KAF5660223.1"/>
    <property type="molecule type" value="Genomic_DNA"/>
</dbReference>
<dbReference type="AlphaFoldDB" id="A0A8H5SZ69"/>
<dbReference type="Proteomes" id="UP000567885">
    <property type="component" value="Unassembled WGS sequence"/>
</dbReference>
<feature type="transmembrane region" description="Helical" evidence="2">
    <location>
        <begin position="125"/>
        <end position="158"/>
    </location>
</feature>
<feature type="transmembrane region" description="Helical" evidence="2">
    <location>
        <begin position="79"/>
        <end position="100"/>
    </location>
</feature>
<evidence type="ECO:0000313" key="3">
    <source>
        <dbReference type="EMBL" id="KAF5660223.1"/>
    </source>
</evidence>
<evidence type="ECO:0000256" key="2">
    <source>
        <dbReference type="SAM" id="Phobius"/>
    </source>
</evidence>
<gene>
    <name evidence="3" type="ORF">FHETE_9052</name>
</gene>
<dbReference type="OrthoDB" id="5081612at2759"/>
<sequence length="200" mass="23464">MRARDYRPTYDSWWYSDSARYDYVKSDLFWTLAILILVNFWWSTKQVDSFPDIEEKPEDKPPQPGFWLKERVTSRLRQYVALFICTLIFPLQLLHGSWVLRSAWRITFGLVKRTYPSVKPRMLAFIIYSPITAAVAAAWAIVLSGGILIIGTQLLLWIKLWQMKPSTAVISPPESFKDNTECDGDWHKVKEDDKEERKTK</sequence>
<keyword evidence="2" id="KW-0472">Membrane</keyword>
<keyword evidence="2" id="KW-0812">Transmembrane</keyword>
<evidence type="ECO:0000256" key="1">
    <source>
        <dbReference type="SAM" id="MobiDB-lite"/>
    </source>
</evidence>
<evidence type="ECO:0000313" key="4">
    <source>
        <dbReference type="Proteomes" id="UP000567885"/>
    </source>
</evidence>
<feature type="compositionally biased region" description="Basic and acidic residues" evidence="1">
    <location>
        <begin position="175"/>
        <end position="200"/>
    </location>
</feature>
<proteinExistence type="predicted"/>
<accession>A0A8H5SZ69</accession>
<protein>
    <submittedName>
        <fullName evidence="3">Uncharacterized protein</fullName>
    </submittedName>
</protein>
<keyword evidence="2" id="KW-1133">Transmembrane helix</keyword>
<organism evidence="3 4">
    <name type="scientific">Fusarium heterosporum</name>
    <dbReference type="NCBI Taxonomy" id="42747"/>
    <lineage>
        <taxon>Eukaryota</taxon>
        <taxon>Fungi</taxon>
        <taxon>Dikarya</taxon>
        <taxon>Ascomycota</taxon>
        <taxon>Pezizomycotina</taxon>
        <taxon>Sordariomycetes</taxon>
        <taxon>Hypocreomycetidae</taxon>
        <taxon>Hypocreales</taxon>
        <taxon>Nectriaceae</taxon>
        <taxon>Fusarium</taxon>
        <taxon>Fusarium heterosporum species complex</taxon>
    </lineage>
</organism>
<feature type="region of interest" description="Disordered" evidence="1">
    <location>
        <begin position="172"/>
        <end position="200"/>
    </location>
</feature>
<reference evidence="3 4" key="1">
    <citation type="submission" date="2020-05" db="EMBL/GenBank/DDBJ databases">
        <title>Identification and distribution of gene clusters putatively required for synthesis of sphingolipid metabolism inhibitors in phylogenetically diverse species of the filamentous fungus Fusarium.</title>
        <authorList>
            <person name="Kim H.-S."/>
            <person name="Busman M."/>
            <person name="Brown D.W."/>
            <person name="Divon H."/>
            <person name="Uhlig S."/>
            <person name="Proctor R.H."/>
        </authorList>
    </citation>
    <scope>NUCLEOTIDE SEQUENCE [LARGE SCALE GENOMIC DNA]</scope>
    <source>
        <strain evidence="3 4">NRRL 20693</strain>
    </source>
</reference>
<name>A0A8H5SZ69_FUSHE</name>
<comment type="caution">
    <text evidence="3">The sequence shown here is derived from an EMBL/GenBank/DDBJ whole genome shotgun (WGS) entry which is preliminary data.</text>
</comment>
<keyword evidence="4" id="KW-1185">Reference proteome</keyword>